<comment type="cofactor">
    <cofactor evidence="1">
        <name>FMN</name>
        <dbReference type="ChEBI" id="CHEBI:58210"/>
    </cofactor>
</comment>
<evidence type="ECO:0000259" key="7">
    <source>
        <dbReference type="Pfam" id="PF00881"/>
    </source>
</evidence>
<protein>
    <submittedName>
        <fullName evidence="8">Nitroreductase</fullName>
    </submittedName>
</protein>
<dbReference type="RefSeq" id="WP_089357813.1">
    <property type="nucleotide sequence ID" value="NZ_FZPD01000005.1"/>
</dbReference>
<evidence type="ECO:0000256" key="4">
    <source>
        <dbReference type="ARBA" id="ARBA00022643"/>
    </source>
</evidence>
<sequence>MNLLDKLNWRYATKVFDPKRKVSTDDLDFLKEAIRLSVSSYGLQMYKVLIIESPEIREELRKASWDQAQITDASHLFIFCNYTVNHDQHVDDYIQLIIDTQDTVDTKGLKQYGEFIKSDIANKTSAERKSWSEKQTYLALNNLIIACADRKIDACPMEGFDKQAYNRILGLDELGLNASVIAPIGYRSENDQTQKRKKVRKPMDELFELA</sequence>
<evidence type="ECO:0000256" key="5">
    <source>
        <dbReference type="ARBA" id="ARBA00022857"/>
    </source>
</evidence>
<dbReference type="OrthoDB" id="9809288at2"/>
<comment type="similarity">
    <text evidence="2">Belongs to the nitroreductase family.</text>
</comment>
<keyword evidence="3" id="KW-0285">Flavoprotein</keyword>
<dbReference type="InterPro" id="IPR033878">
    <property type="entry name" value="NfsB-like"/>
</dbReference>
<keyword evidence="9" id="KW-1185">Reference proteome</keyword>
<proteinExistence type="inferred from homology"/>
<gene>
    <name evidence="8" type="ORF">SAMN05421640_3134</name>
</gene>
<evidence type="ECO:0000256" key="2">
    <source>
        <dbReference type="ARBA" id="ARBA00007118"/>
    </source>
</evidence>
<dbReference type="InterPro" id="IPR000415">
    <property type="entry name" value="Nitroreductase-like"/>
</dbReference>
<dbReference type="EMBL" id="FZPD01000005">
    <property type="protein sequence ID" value="SNT27895.1"/>
    <property type="molecule type" value="Genomic_DNA"/>
</dbReference>
<dbReference type="Pfam" id="PF00881">
    <property type="entry name" value="Nitroreductase"/>
    <property type="match status" value="1"/>
</dbReference>
<keyword evidence="4" id="KW-0288">FMN</keyword>
<dbReference type="AlphaFoldDB" id="A0A239LC64"/>
<dbReference type="InterPro" id="IPR029479">
    <property type="entry name" value="Nitroreductase"/>
</dbReference>
<dbReference type="Proteomes" id="UP000198393">
    <property type="component" value="Unassembled WGS sequence"/>
</dbReference>
<dbReference type="SUPFAM" id="SSF55469">
    <property type="entry name" value="FMN-dependent nitroreductase-like"/>
    <property type="match status" value="1"/>
</dbReference>
<dbReference type="CDD" id="cd02149">
    <property type="entry name" value="NfsB-like"/>
    <property type="match status" value="1"/>
</dbReference>
<name>A0A239LC64_EKHLU</name>
<reference evidence="8 9" key="1">
    <citation type="submission" date="2017-06" db="EMBL/GenBank/DDBJ databases">
        <authorList>
            <person name="Kim H.J."/>
            <person name="Triplett B.A."/>
        </authorList>
    </citation>
    <scope>NUCLEOTIDE SEQUENCE [LARGE SCALE GENOMIC DNA]</scope>
    <source>
        <strain evidence="8 9">DSM 19307</strain>
    </source>
</reference>
<accession>A0A239LC64</accession>
<dbReference type="PANTHER" id="PTHR43673:SF2">
    <property type="entry name" value="NITROREDUCTASE"/>
    <property type="match status" value="1"/>
</dbReference>
<evidence type="ECO:0000256" key="6">
    <source>
        <dbReference type="ARBA" id="ARBA00023002"/>
    </source>
</evidence>
<organism evidence="8 9">
    <name type="scientific">Ekhidna lutea</name>
    <dbReference type="NCBI Taxonomy" id="447679"/>
    <lineage>
        <taxon>Bacteria</taxon>
        <taxon>Pseudomonadati</taxon>
        <taxon>Bacteroidota</taxon>
        <taxon>Cytophagia</taxon>
        <taxon>Cytophagales</taxon>
        <taxon>Reichenbachiellaceae</taxon>
        <taxon>Ekhidna</taxon>
    </lineage>
</organism>
<evidence type="ECO:0000313" key="8">
    <source>
        <dbReference type="EMBL" id="SNT27895.1"/>
    </source>
</evidence>
<dbReference type="GO" id="GO:0016491">
    <property type="term" value="F:oxidoreductase activity"/>
    <property type="evidence" value="ECO:0007669"/>
    <property type="project" value="UniProtKB-KW"/>
</dbReference>
<evidence type="ECO:0000256" key="3">
    <source>
        <dbReference type="ARBA" id="ARBA00022630"/>
    </source>
</evidence>
<evidence type="ECO:0000256" key="1">
    <source>
        <dbReference type="ARBA" id="ARBA00001917"/>
    </source>
</evidence>
<dbReference type="Gene3D" id="3.40.109.10">
    <property type="entry name" value="NADH Oxidase"/>
    <property type="match status" value="1"/>
</dbReference>
<feature type="domain" description="Nitroreductase" evidence="7">
    <location>
        <begin position="8"/>
        <end position="186"/>
    </location>
</feature>
<evidence type="ECO:0000313" key="9">
    <source>
        <dbReference type="Proteomes" id="UP000198393"/>
    </source>
</evidence>
<dbReference type="PANTHER" id="PTHR43673">
    <property type="entry name" value="NAD(P)H NITROREDUCTASE YDGI-RELATED"/>
    <property type="match status" value="1"/>
</dbReference>
<keyword evidence="5" id="KW-0521">NADP</keyword>
<keyword evidence="6" id="KW-0560">Oxidoreductase</keyword>